<sequence>MGFLRTRPAPLFLHKSYQVSKQENDIYLKQTVCSCMVVLAHQENMPFASLTKIKIGGWEEAYWKLNLRIDHLNAVMRDGQGMQVHREVLKVVSGGVCIFFIVVTIRHLKETFARRRAGLPSVISDGHKC</sequence>
<gene>
    <name evidence="1" type="ORF">OsJ_23143</name>
</gene>
<dbReference type="Gramene" id="Os07t0157700-01">
    <property type="protein sequence ID" value="Os07t0157700-01"/>
    <property type="gene ID" value="Os07g0157700"/>
</dbReference>
<dbReference type="OrthoDB" id="10593385at2759"/>
<dbReference type="Proteomes" id="UP000007752">
    <property type="component" value="Chromosome 7"/>
</dbReference>
<reference evidence="1" key="2">
    <citation type="submission" date="2008-12" db="EMBL/GenBank/DDBJ databases">
        <title>Improved gene annotation of the rice (Oryza sativa) genomes.</title>
        <authorList>
            <person name="Wang J."/>
            <person name="Li R."/>
            <person name="Fan W."/>
            <person name="Huang Q."/>
            <person name="Zhang J."/>
            <person name="Zhou Y."/>
            <person name="Hu Y."/>
            <person name="Zi S."/>
            <person name="Li J."/>
            <person name="Ni P."/>
            <person name="Zheng H."/>
            <person name="Zhang Y."/>
            <person name="Zhao M."/>
            <person name="Hao Q."/>
            <person name="McDermott J."/>
            <person name="Samudrala R."/>
            <person name="Kristiansen K."/>
            <person name="Wong G.K.-S."/>
        </authorList>
    </citation>
    <scope>NUCLEOTIDE SEQUENCE</scope>
</reference>
<dbReference type="EMBL" id="CM000144">
    <property type="protein sequence ID" value="EEE66590.1"/>
    <property type="molecule type" value="Genomic_DNA"/>
</dbReference>
<accession>A0A8J8XKF6</accession>
<protein>
    <submittedName>
        <fullName evidence="1">Uncharacterized protein</fullName>
    </submittedName>
</protein>
<evidence type="ECO:0000313" key="1">
    <source>
        <dbReference type="EMBL" id="EEE66590.1"/>
    </source>
</evidence>
<organism evidence="1">
    <name type="scientific">Oryza sativa subsp. japonica</name>
    <name type="common">Rice</name>
    <dbReference type="NCBI Taxonomy" id="39947"/>
    <lineage>
        <taxon>Eukaryota</taxon>
        <taxon>Viridiplantae</taxon>
        <taxon>Streptophyta</taxon>
        <taxon>Embryophyta</taxon>
        <taxon>Tracheophyta</taxon>
        <taxon>Spermatophyta</taxon>
        <taxon>Magnoliopsida</taxon>
        <taxon>Liliopsida</taxon>
        <taxon>Poales</taxon>
        <taxon>Poaceae</taxon>
        <taxon>BOP clade</taxon>
        <taxon>Oryzoideae</taxon>
        <taxon>Oryzeae</taxon>
        <taxon>Oryzinae</taxon>
        <taxon>Oryza</taxon>
        <taxon>Oryza sativa</taxon>
    </lineage>
</organism>
<reference evidence="1" key="1">
    <citation type="journal article" date="2005" name="PLoS Biol.">
        <title>The genomes of Oryza sativa: a history of duplications.</title>
        <authorList>
            <person name="Yu J."/>
            <person name="Wang J."/>
            <person name="Lin W."/>
            <person name="Li S."/>
            <person name="Li H."/>
            <person name="Zhou J."/>
            <person name="Ni P."/>
            <person name="Dong W."/>
            <person name="Hu S."/>
            <person name="Zeng C."/>
            <person name="Zhang J."/>
            <person name="Zhang Y."/>
            <person name="Li R."/>
            <person name="Xu Z."/>
            <person name="Li S."/>
            <person name="Li X."/>
            <person name="Zheng H."/>
            <person name="Cong L."/>
            <person name="Lin L."/>
            <person name="Yin J."/>
            <person name="Geng J."/>
            <person name="Li G."/>
            <person name="Shi J."/>
            <person name="Liu J."/>
            <person name="Lv H."/>
            <person name="Li J."/>
            <person name="Wang J."/>
            <person name="Deng Y."/>
            <person name="Ran L."/>
            <person name="Shi X."/>
            <person name="Wang X."/>
            <person name="Wu Q."/>
            <person name="Li C."/>
            <person name="Ren X."/>
            <person name="Wang J."/>
            <person name="Wang X."/>
            <person name="Li D."/>
            <person name="Liu D."/>
            <person name="Zhang X."/>
            <person name="Ji Z."/>
            <person name="Zhao W."/>
            <person name="Sun Y."/>
            <person name="Zhang Z."/>
            <person name="Bao J."/>
            <person name="Han Y."/>
            <person name="Dong L."/>
            <person name="Ji J."/>
            <person name="Chen P."/>
            <person name="Wu S."/>
            <person name="Liu J."/>
            <person name="Xiao Y."/>
            <person name="Bu D."/>
            <person name="Tan J."/>
            <person name="Yang L."/>
            <person name="Ye C."/>
            <person name="Zhang J."/>
            <person name="Xu J."/>
            <person name="Zhou Y."/>
            <person name="Yu Y."/>
            <person name="Zhang B."/>
            <person name="Zhuang S."/>
            <person name="Wei H."/>
            <person name="Liu B."/>
            <person name="Lei M."/>
            <person name="Yu H."/>
            <person name="Li Y."/>
            <person name="Xu H."/>
            <person name="Wei S."/>
            <person name="He X."/>
            <person name="Fang L."/>
            <person name="Zhang Z."/>
            <person name="Zhang Y."/>
            <person name="Huang X."/>
            <person name="Su Z."/>
            <person name="Tong W."/>
            <person name="Li J."/>
            <person name="Tong Z."/>
            <person name="Li S."/>
            <person name="Ye J."/>
            <person name="Wang L."/>
            <person name="Fang L."/>
            <person name="Lei T."/>
            <person name="Chen C."/>
            <person name="Chen H."/>
            <person name="Xu Z."/>
            <person name="Li H."/>
            <person name="Huang H."/>
            <person name="Zhang F."/>
            <person name="Xu H."/>
            <person name="Li N."/>
            <person name="Zhao C."/>
            <person name="Li S."/>
            <person name="Dong L."/>
            <person name="Huang Y."/>
            <person name="Li L."/>
            <person name="Xi Y."/>
            <person name="Qi Q."/>
            <person name="Li W."/>
            <person name="Zhang B."/>
            <person name="Hu W."/>
            <person name="Zhang Y."/>
            <person name="Tian X."/>
            <person name="Jiao Y."/>
            <person name="Liang X."/>
            <person name="Jin J."/>
            <person name="Gao L."/>
            <person name="Zheng W."/>
            <person name="Hao B."/>
            <person name="Liu S."/>
            <person name="Wang W."/>
            <person name="Yuan L."/>
            <person name="Cao M."/>
            <person name="McDermott J."/>
            <person name="Samudrala R."/>
            <person name="Wang J."/>
            <person name="Wong G.K."/>
            <person name="Yang H."/>
        </authorList>
    </citation>
    <scope>NUCLEOTIDE SEQUENCE [LARGE SCALE GENOMIC DNA]</scope>
</reference>
<dbReference type="HOGENOM" id="CLU_160304_0_0_1"/>
<dbReference type="AlphaFoldDB" id="A0A8J8XKF6"/>
<proteinExistence type="predicted"/>
<dbReference type="KEGG" id="osa:4342434"/>
<name>A0A8J8XKF6_ORYSJ</name>